<evidence type="ECO:0000313" key="1">
    <source>
        <dbReference type="EMBL" id="EZP28178.1"/>
    </source>
</evidence>
<dbReference type="Proteomes" id="UP000024001">
    <property type="component" value="Unassembled WGS sequence"/>
</dbReference>
<evidence type="ECO:0000313" key="2">
    <source>
        <dbReference type="Proteomes" id="UP000024001"/>
    </source>
</evidence>
<dbReference type="EMBL" id="JFYO01000004">
    <property type="protein sequence ID" value="EZP28178.1"/>
    <property type="molecule type" value="Genomic_DNA"/>
</dbReference>
<dbReference type="OrthoDB" id="4381340at2"/>
<dbReference type="GeneID" id="91430937"/>
<keyword evidence="2" id="KW-1185">Reference proteome</keyword>
<comment type="caution">
    <text evidence="1">The sequence shown here is derived from an EMBL/GenBank/DDBJ whole genome shotgun (WGS) entry which is preliminary data.</text>
</comment>
<dbReference type="PATRIC" id="fig|273677.3.peg.1136"/>
<proteinExistence type="predicted"/>
<protein>
    <submittedName>
        <fullName evidence="1">Putative membrane protein</fullName>
    </submittedName>
</protein>
<reference evidence="1 2" key="1">
    <citation type="submission" date="2014-03" db="EMBL/GenBank/DDBJ databases">
        <title>Draft Genome Sequences of 13 Willow Endophytes.</title>
        <authorList>
            <person name="Gan H.Y."/>
            <person name="Gan H.M."/>
            <person name="Savka M.A."/>
            <person name="Hudson A.O."/>
        </authorList>
    </citation>
    <scope>NUCLEOTIDE SEQUENCE [LARGE SCALE GENOMIC DNA]</scope>
    <source>
        <strain evidence="1 2">RIT293</strain>
    </source>
</reference>
<gene>
    <name evidence="1" type="ORF">BW34_01155</name>
</gene>
<accession>A0A031FUE8</accession>
<name>A0A031FUE8_9MICO</name>
<sequence>MGNETEARRRALWARQDRQIKSRTPPRLDDGRRLIRVFPEYTTDLPLWENFTDHYLVERGMLPLSSDLDAALAEWNEKWSPTRSSEDPEEQRWLAQGHALVRRLRTELHGIAEIRAEFAD</sequence>
<organism evidence="1 2">
    <name type="scientific">Microbacterium oleivorans</name>
    <dbReference type="NCBI Taxonomy" id="273677"/>
    <lineage>
        <taxon>Bacteria</taxon>
        <taxon>Bacillati</taxon>
        <taxon>Actinomycetota</taxon>
        <taxon>Actinomycetes</taxon>
        <taxon>Micrococcales</taxon>
        <taxon>Microbacteriaceae</taxon>
        <taxon>Microbacterium</taxon>
    </lineage>
</organism>
<dbReference type="KEGG" id="moo:BWL13_00526"/>
<dbReference type="RefSeq" id="WP_036310287.1">
    <property type="nucleotide sequence ID" value="NZ_CP031421.1"/>
</dbReference>
<dbReference type="AlphaFoldDB" id="A0A031FUE8"/>